<proteinExistence type="predicted"/>
<dbReference type="EMBL" id="JAPFFJ010000012">
    <property type="protein sequence ID" value="KAJ6415584.1"/>
    <property type="molecule type" value="Genomic_DNA"/>
</dbReference>
<keyword evidence="2" id="KW-1185">Reference proteome</keyword>
<dbReference type="Proteomes" id="UP001162972">
    <property type="component" value="Chromosome 3"/>
</dbReference>
<gene>
    <name evidence="1" type="ORF">OIU84_004393</name>
</gene>
<organism evidence="1 2">
    <name type="scientific">Salix udensis</name>
    <dbReference type="NCBI Taxonomy" id="889485"/>
    <lineage>
        <taxon>Eukaryota</taxon>
        <taxon>Viridiplantae</taxon>
        <taxon>Streptophyta</taxon>
        <taxon>Embryophyta</taxon>
        <taxon>Tracheophyta</taxon>
        <taxon>Spermatophyta</taxon>
        <taxon>Magnoliopsida</taxon>
        <taxon>eudicotyledons</taxon>
        <taxon>Gunneridae</taxon>
        <taxon>Pentapetalae</taxon>
        <taxon>rosids</taxon>
        <taxon>fabids</taxon>
        <taxon>Malpighiales</taxon>
        <taxon>Salicaceae</taxon>
        <taxon>Saliceae</taxon>
        <taxon>Salix</taxon>
    </lineage>
</organism>
<evidence type="ECO:0000313" key="1">
    <source>
        <dbReference type="EMBL" id="KAJ6415584.1"/>
    </source>
</evidence>
<name>A0AAD6K265_9ROSI</name>
<sequence>MYASPPPQPFILEAAVLISSKYCTKTIFHDLGLSQPRPGPKPTSWESHIVPSTTSALVFNALSKTPYRVRRKERWLASPLTGTGTAFGLSCYHTSG</sequence>
<protein>
    <submittedName>
        <fullName evidence="1">Uncharacterized protein</fullName>
    </submittedName>
</protein>
<accession>A0AAD6K265</accession>
<comment type="caution">
    <text evidence="1">The sequence shown here is derived from an EMBL/GenBank/DDBJ whole genome shotgun (WGS) entry which is preliminary data.</text>
</comment>
<evidence type="ECO:0000313" key="2">
    <source>
        <dbReference type="Proteomes" id="UP001162972"/>
    </source>
</evidence>
<dbReference type="AlphaFoldDB" id="A0AAD6K265"/>
<reference evidence="1 2" key="1">
    <citation type="journal article" date="2023" name="Int. J. Mol. Sci.">
        <title>De Novo Assembly and Annotation of 11 Diverse Shrub Willow (Salix) Genomes Reveals Novel Gene Organization in Sex-Linked Regions.</title>
        <authorList>
            <person name="Hyden B."/>
            <person name="Feng K."/>
            <person name="Yates T.B."/>
            <person name="Jawdy S."/>
            <person name="Cereghino C."/>
            <person name="Smart L.B."/>
            <person name="Muchero W."/>
        </authorList>
    </citation>
    <scope>NUCLEOTIDE SEQUENCE [LARGE SCALE GENOMIC DNA]</scope>
    <source>
        <tissue evidence="1">Shoot tip</tissue>
    </source>
</reference>